<evidence type="ECO:0000313" key="1">
    <source>
        <dbReference type="EMBL" id="QCD78537.1"/>
    </source>
</evidence>
<dbReference type="EMBL" id="CP039345">
    <property type="protein sequence ID" value="QCD78537.1"/>
    <property type="molecule type" value="Genomic_DNA"/>
</dbReference>
<evidence type="ECO:0000313" key="2">
    <source>
        <dbReference type="Proteomes" id="UP000501690"/>
    </source>
</evidence>
<dbReference type="AlphaFoldDB" id="A0A4D6KS34"/>
<keyword evidence="2" id="KW-1185">Reference proteome</keyword>
<reference evidence="1 2" key="1">
    <citation type="submission" date="2019-04" db="EMBL/GenBank/DDBJ databases">
        <title>An improved genome assembly and genetic linkage map for asparagus bean, Vigna unguiculata ssp. sesquipedialis.</title>
        <authorList>
            <person name="Xia Q."/>
            <person name="Zhang R."/>
            <person name="Dong Y."/>
        </authorList>
    </citation>
    <scope>NUCLEOTIDE SEQUENCE [LARGE SCALE GENOMIC DNA]</scope>
    <source>
        <tissue evidence="1">Leaf</tissue>
    </source>
</reference>
<accession>A0A4D6KS34</accession>
<name>A0A4D6KS34_VIGUN</name>
<protein>
    <submittedName>
        <fullName evidence="1">Uncharacterized protein</fullName>
    </submittedName>
</protein>
<sequence>MIRPLLPSIADCASVHEVRVAGLALPPNNRRKGSRFRHRPALVAASVAPSVVPTSRSPSVAPSLHRALRRASVAPLRHGPPQRPLGDKRCIAAPCDCSVEYLVPPSPFLATVAPPILPGLLKTSVSWVCIIFHYHSIFTLLGS</sequence>
<gene>
    <name evidence="1" type="ORF">DEO72_LG1g2173</name>
</gene>
<organism evidence="1 2">
    <name type="scientific">Vigna unguiculata</name>
    <name type="common">Cowpea</name>
    <dbReference type="NCBI Taxonomy" id="3917"/>
    <lineage>
        <taxon>Eukaryota</taxon>
        <taxon>Viridiplantae</taxon>
        <taxon>Streptophyta</taxon>
        <taxon>Embryophyta</taxon>
        <taxon>Tracheophyta</taxon>
        <taxon>Spermatophyta</taxon>
        <taxon>Magnoliopsida</taxon>
        <taxon>eudicotyledons</taxon>
        <taxon>Gunneridae</taxon>
        <taxon>Pentapetalae</taxon>
        <taxon>rosids</taxon>
        <taxon>fabids</taxon>
        <taxon>Fabales</taxon>
        <taxon>Fabaceae</taxon>
        <taxon>Papilionoideae</taxon>
        <taxon>50 kb inversion clade</taxon>
        <taxon>NPAAA clade</taxon>
        <taxon>indigoferoid/millettioid clade</taxon>
        <taxon>Phaseoleae</taxon>
        <taxon>Vigna</taxon>
    </lineage>
</organism>
<dbReference type="Proteomes" id="UP000501690">
    <property type="component" value="Linkage Group LG1"/>
</dbReference>
<proteinExistence type="predicted"/>